<dbReference type="EMBL" id="CP001941">
    <property type="protein sequence ID" value="ADD08995.1"/>
    <property type="molecule type" value="Genomic_DNA"/>
</dbReference>
<evidence type="ECO:0000313" key="2">
    <source>
        <dbReference type="Proteomes" id="UP000001400"/>
    </source>
</evidence>
<dbReference type="PANTHER" id="PTHR38815:SF1">
    <property type="entry name" value="DUF373 FAMILY PROTEIN"/>
    <property type="match status" value="1"/>
</dbReference>
<dbReference type="HOGENOM" id="CLU_048986_1_0_2"/>
<dbReference type="OrthoDB" id="31282at2157"/>
<dbReference type="Proteomes" id="UP000001400">
    <property type="component" value="Chromosome"/>
</dbReference>
<accession>B5IFR3</accession>
<organism evidence="1 2">
    <name type="scientific">Aciduliprofundum boonei (strain DSM 19572 / T469)</name>
    <dbReference type="NCBI Taxonomy" id="439481"/>
    <lineage>
        <taxon>Archaea</taxon>
        <taxon>Methanobacteriati</taxon>
        <taxon>Thermoplasmatota</taxon>
        <taxon>DHVE2 group</taxon>
        <taxon>Candidatus Aciduliprofundum</taxon>
    </lineage>
</organism>
<dbReference type="AlphaFoldDB" id="B5IFR3"/>
<gene>
    <name evidence="1" type="ordered locus">Aboo_1186</name>
</gene>
<dbReference type="Pfam" id="PF04123">
    <property type="entry name" value="DUF373"/>
    <property type="match status" value="1"/>
</dbReference>
<protein>
    <submittedName>
        <fullName evidence="1">Uncharacterized protein</fullName>
    </submittedName>
</protein>
<dbReference type="eggNOG" id="arCOG04151">
    <property type="taxonomic scope" value="Archaea"/>
</dbReference>
<reference evidence="1" key="1">
    <citation type="submission" date="2010-02" db="EMBL/GenBank/DDBJ databases">
        <title>Complete sequence of Aciduliprofundum boonei T469.</title>
        <authorList>
            <consortium name="US DOE Joint Genome Institute"/>
            <person name="Lucas S."/>
            <person name="Copeland A."/>
            <person name="Lapidus A."/>
            <person name="Cheng J.-F."/>
            <person name="Bruce D."/>
            <person name="Goodwin L."/>
            <person name="Pitluck S."/>
            <person name="Saunders E."/>
            <person name="Detter J.C."/>
            <person name="Han C."/>
            <person name="Tapia R."/>
            <person name="Land M."/>
            <person name="Hauser L."/>
            <person name="Kyrpides N."/>
            <person name="Mikhailova N."/>
            <person name="Flores G."/>
            <person name="Reysenbach A.-L."/>
            <person name="Woyke T."/>
        </authorList>
    </citation>
    <scope>NUCLEOTIDE SEQUENCE</scope>
    <source>
        <strain evidence="1">T469</strain>
    </source>
</reference>
<proteinExistence type="predicted"/>
<dbReference type="KEGG" id="abi:Aboo_1186"/>
<dbReference type="InterPro" id="IPR007254">
    <property type="entry name" value="DUF373"/>
</dbReference>
<dbReference type="GeneID" id="8828146"/>
<evidence type="ECO:0000313" key="1">
    <source>
        <dbReference type="EMBL" id="ADD08995.1"/>
    </source>
</evidence>
<dbReference type="STRING" id="439481.Aboo_1186"/>
<dbReference type="RefSeq" id="WP_008085721.1">
    <property type="nucleotide sequence ID" value="NC_013926.1"/>
</dbReference>
<name>B5IFR3_ACIB4</name>
<dbReference type="PANTHER" id="PTHR38815">
    <property type="entry name" value="HYPOTHETICAL MEMBRANE PROTEIN, CONSERVED, DUF373 FAMILY"/>
    <property type="match status" value="1"/>
</dbReference>
<keyword evidence="2" id="KW-1185">Reference proteome</keyword>
<sequence length="384" mass="42796">MTTLILCVDRDDDLGRKAGVKGPIIGRKNNLDAAVALALADPEDSDANAIFAAVSLYDRMKKEGKDIEVATLTGHENVGIKSDEIIAKQLDKVIRKVKPKNVIFVSDGSEDEYILPLVTSRVPIAHMRKVIVRQSKNIESTYYILMRALKDKKMVKKILVPVALIFLAYAFSSILVATIKYFFPGWNLMGPGTMALTVITLTLGLYFLDRAYSIRRRTAHFVNRIKISMAQAKITIISDTLAFLLLIVGLDLAYNDALAGSDIIIQLIIFLHTFIVWFVFAVLIREGGKTFDIWVHKGTYTKSFWIALLSTVSTGIIIYSTLDYLLVLLNAKSEASLIPITIMVASGIVLAIMAALLQRQLKEEGLIEEPEEERNEMEELDEVV</sequence>